<sequence>MEQVVVELPCVAFYPCLALVRCARGDDPSSFVYASVWIATCWCAWKSLAATCSRRAAPSALANGDSAIRVETPRDAHRVRTTADADAPTPCSPDAPASSAGCRVGRAALSSRSPACAHQAHKGWRSRFGSPRWISLVVDSGCTWHIHNCEDDMVNLRPCNDVVVDAHGRRAKCSVMGDLPLVIRDARGRELCLLLRGVRLAESFTETLLSVDQLWASCSGIDTVFRNERQFVFTRNAGRHLANDSLRLEVILLLSSPLFRTQSRSGWYPASCACLQSRCPFPHDAWTPSCA</sequence>
<dbReference type="AlphaFoldDB" id="A0AB34K4F4"/>
<reference evidence="2 3" key="1">
    <citation type="journal article" date="2024" name="Science">
        <title>Giant polyketide synthase enzymes in the biosynthesis of giant marine polyether toxins.</title>
        <authorList>
            <person name="Fallon T.R."/>
            <person name="Shende V.V."/>
            <person name="Wierzbicki I.H."/>
            <person name="Pendleton A.L."/>
            <person name="Watervoot N.F."/>
            <person name="Auber R.P."/>
            <person name="Gonzalez D.J."/>
            <person name="Wisecaver J.H."/>
            <person name="Moore B.S."/>
        </authorList>
    </citation>
    <scope>NUCLEOTIDE SEQUENCE [LARGE SCALE GENOMIC DNA]</scope>
    <source>
        <strain evidence="2 3">12B1</strain>
    </source>
</reference>
<evidence type="ECO:0000256" key="1">
    <source>
        <dbReference type="SAM" id="MobiDB-lite"/>
    </source>
</evidence>
<evidence type="ECO:0000313" key="2">
    <source>
        <dbReference type="EMBL" id="KAL1529319.1"/>
    </source>
</evidence>
<organism evidence="2 3">
    <name type="scientific">Prymnesium parvum</name>
    <name type="common">Toxic golden alga</name>
    <dbReference type="NCBI Taxonomy" id="97485"/>
    <lineage>
        <taxon>Eukaryota</taxon>
        <taxon>Haptista</taxon>
        <taxon>Haptophyta</taxon>
        <taxon>Prymnesiophyceae</taxon>
        <taxon>Prymnesiales</taxon>
        <taxon>Prymnesiaceae</taxon>
        <taxon>Prymnesium</taxon>
    </lineage>
</organism>
<feature type="region of interest" description="Disordered" evidence="1">
    <location>
        <begin position="72"/>
        <end position="98"/>
    </location>
</feature>
<gene>
    <name evidence="2" type="ORF">AB1Y20_000273</name>
</gene>
<dbReference type="EMBL" id="JBGBPQ010000001">
    <property type="protein sequence ID" value="KAL1529319.1"/>
    <property type="molecule type" value="Genomic_DNA"/>
</dbReference>
<proteinExistence type="predicted"/>
<evidence type="ECO:0000313" key="3">
    <source>
        <dbReference type="Proteomes" id="UP001515480"/>
    </source>
</evidence>
<protein>
    <submittedName>
        <fullName evidence="2">Uncharacterized protein</fullName>
    </submittedName>
</protein>
<keyword evidence="3" id="KW-1185">Reference proteome</keyword>
<dbReference type="Proteomes" id="UP001515480">
    <property type="component" value="Unassembled WGS sequence"/>
</dbReference>
<accession>A0AB34K4F4</accession>
<feature type="compositionally biased region" description="Basic and acidic residues" evidence="1">
    <location>
        <begin position="72"/>
        <end position="83"/>
    </location>
</feature>
<name>A0AB34K4F4_PRYPA</name>
<comment type="caution">
    <text evidence="2">The sequence shown here is derived from an EMBL/GenBank/DDBJ whole genome shotgun (WGS) entry which is preliminary data.</text>
</comment>